<keyword evidence="11" id="KW-0255">Endonuclease</keyword>
<feature type="domain" description="RNase H type-2" evidence="14">
    <location>
        <begin position="43"/>
        <end position="259"/>
    </location>
</feature>
<comment type="cofactor">
    <cofactor evidence="3">
        <name>Mg(2+)</name>
        <dbReference type="ChEBI" id="CHEBI:18420"/>
    </cofactor>
</comment>
<keyword evidence="12" id="KW-0378">Hydrolase</keyword>
<dbReference type="GO" id="GO:0043137">
    <property type="term" value="P:DNA replication, removal of RNA primer"/>
    <property type="evidence" value="ECO:0007669"/>
    <property type="project" value="TreeGrafter"/>
</dbReference>
<evidence type="ECO:0000256" key="4">
    <source>
        <dbReference type="ARBA" id="ARBA00004496"/>
    </source>
</evidence>
<dbReference type="InterPro" id="IPR024567">
    <property type="entry name" value="RNase_HII/HIII_dom"/>
</dbReference>
<evidence type="ECO:0000256" key="6">
    <source>
        <dbReference type="ARBA" id="ARBA00012180"/>
    </source>
</evidence>
<keyword evidence="9" id="KW-0540">Nuclease</keyword>
<evidence type="ECO:0000256" key="11">
    <source>
        <dbReference type="ARBA" id="ARBA00022759"/>
    </source>
</evidence>
<proteinExistence type="inferred from homology"/>
<dbReference type="GO" id="GO:0046872">
    <property type="term" value="F:metal ion binding"/>
    <property type="evidence" value="ECO:0007669"/>
    <property type="project" value="UniProtKB-KW"/>
</dbReference>
<evidence type="ECO:0000256" key="5">
    <source>
        <dbReference type="ARBA" id="ARBA00007383"/>
    </source>
</evidence>
<dbReference type="InterPro" id="IPR001352">
    <property type="entry name" value="RNase_HII/HIII"/>
</dbReference>
<dbReference type="GO" id="GO:0006298">
    <property type="term" value="P:mismatch repair"/>
    <property type="evidence" value="ECO:0007669"/>
    <property type="project" value="TreeGrafter"/>
</dbReference>
<dbReference type="GO" id="GO:0032299">
    <property type="term" value="C:ribonuclease H2 complex"/>
    <property type="evidence" value="ECO:0007669"/>
    <property type="project" value="TreeGrafter"/>
</dbReference>
<protein>
    <recommendedName>
        <fullName evidence="7">Ribonuclease HII</fullName>
        <ecNumber evidence="6">3.1.26.4</ecNumber>
    </recommendedName>
</protein>
<evidence type="ECO:0000256" key="12">
    <source>
        <dbReference type="ARBA" id="ARBA00022801"/>
    </source>
</evidence>
<dbReference type="InterPro" id="IPR012337">
    <property type="entry name" value="RNaseH-like_sf"/>
</dbReference>
<dbReference type="SUPFAM" id="SSF53098">
    <property type="entry name" value="Ribonuclease H-like"/>
    <property type="match status" value="1"/>
</dbReference>
<dbReference type="PANTHER" id="PTHR10954">
    <property type="entry name" value="RIBONUCLEASE H2 SUBUNIT A"/>
    <property type="match status" value="1"/>
</dbReference>
<dbReference type="CDD" id="cd07182">
    <property type="entry name" value="RNase_HII_bacteria_HII_like"/>
    <property type="match status" value="1"/>
</dbReference>
<comment type="cofactor">
    <cofactor evidence="2">
        <name>Mn(2+)</name>
        <dbReference type="ChEBI" id="CHEBI:29035"/>
    </cofactor>
</comment>
<dbReference type="InterPro" id="IPR022898">
    <property type="entry name" value="RNase_HII"/>
</dbReference>
<reference evidence="15" key="1">
    <citation type="journal article" date="2020" name="Nature">
        <title>Giant virus diversity and host interactions through global metagenomics.</title>
        <authorList>
            <person name="Schulz F."/>
            <person name="Roux S."/>
            <person name="Paez-Espino D."/>
            <person name="Jungbluth S."/>
            <person name="Walsh D.A."/>
            <person name="Denef V.J."/>
            <person name="McMahon K.D."/>
            <person name="Konstantinidis K.T."/>
            <person name="Eloe-Fadrosh E.A."/>
            <person name="Kyrpides N.C."/>
            <person name="Woyke T."/>
        </authorList>
    </citation>
    <scope>NUCLEOTIDE SEQUENCE</scope>
    <source>
        <strain evidence="15">GVMAG-M-3300023184-168</strain>
    </source>
</reference>
<dbReference type="Pfam" id="PF01351">
    <property type="entry name" value="RNase_HII"/>
    <property type="match status" value="1"/>
</dbReference>
<evidence type="ECO:0000256" key="2">
    <source>
        <dbReference type="ARBA" id="ARBA00001936"/>
    </source>
</evidence>
<dbReference type="EC" id="3.1.26.4" evidence="6"/>
<evidence type="ECO:0000256" key="8">
    <source>
        <dbReference type="ARBA" id="ARBA00022490"/>
    </source>
</evidence>
<evidence type="ECO:0000256" key="3">
    <source>
        <dbReference type="ARBA" id="ARBA00001946"/>
    </source>
</evidence>
<keyword evidence="10" id="KW-0479">Metal-binding</keyword>
<dbReference type="PROSITE" id="PS51975">
    <property type="entry name" value="RNASE_H_2"/>
    <property type="match status" value="1"/>
</dbReference>
<dbReference type="PANTHER" id="PTHR10954:SF18">
    <property type="entry name" value="RIBONUCLEASE HII"/>
    <property type="match status" value="1"/>
</dbReference>
<dbReference type="GO" id="GO:0004523">
    <property type="term" value="F:RNA-DNA hybrid ribonuclease activity"/>
    <property type="evidence" value="ECO:0007669"/>
    <property type="project" value="UniProtKB-EC"/>
</dbReference>
<dbReference type="AlphaFoldDB" id="A0A6C0HTQ1"/>
<dbReference type="Gene3D" id="3.30.420.10">
    <property type="entry name" value="Ribonuclease H-like superfamily/Ribonuclease H"/>
    <property type="match status" value="1"/>
</dbReference>
<accession>A0A6C0HTQ1</accession>
<evidence type="ECO:0000259" key="14">
    <source>
        <dbReference type="PROSITE" id="PS51975"/>
    </source>
</evidence>
<comment type="catalytic activity">
    <reaction evidence="1">
        <text>Endonucleolytic cleavage to 5'-phosphomonoester.</text>
        <dbReference type="EC" id="3.1.26.4"/>
    </reaction>
</comment>
<keyword evidence="13" id="KW-0464">Manganese</keyword>
<dbReference type="GO" id="GO:0005737">
    <property type="term" value="C:cytoplasm"/>
    <property type="evidence" value="ECO:0007669"/>
    <property type="project" value="UniProtKB-SubCell"/>
</dbReference>
<dbReference type="EMBL" id="MN740010">
    <property type="protein sequence ID" value="QHT83677.1"/>
    <property type="molecule type" value="Genomic_DNA"/>
</dbReference>
<organism evidence="15">
    <name type="scientific">viral metagenome</name>
    <dbReference type="NCBI Taxonomy" id="1070528"/>
    <lineage>
        <taxon>unclassified sequences</taxon>
        <taxon>metagenomes</taxon>
        <taxon>organismal metagenomes</taxon>
    </lineage>
</organism>
<dbReference type="InterPro" id="IPR036397">
    <property type="entry name" value="RNaseH_sf"/>
</dbReference>
<dbReference type="GO" id="GO:0003723">
    <property type="term" value="F:RNA binding"/>
    <property type="evidence" value="ECO:0007669"/>
    <property type="project" value="InterPro"/>
</dbReference>
<evidence type="ECO:0000256" key="1">
    <source>
        <dbReference type="ARBA" id="ARBA00000077"/>
    </source>
</evidence>
<comment type="similarity">
    <text evidence="5">Belongs to the RNase HII family.</text>
</comment>
<evidence type="ECO:0000256" key="9">
    <source>
        <dbReference type="ARBA" id="ARBA00022722"/>
    </source>
</evidence>
<evidence type="ECO:0000256" key="10">
    <source>
        <dbReference type="ARBA" id="ARBA00022723"/>
    </source>
</evidence>
<comment type="subcellular location">
    <subcellularLocation>
        <location evidence="4">Cytoplasm</location>
    </subcellularLocation>
</comment>
<evidence type="ECO:0000256" key="7">
    <source>
        <dbReference type="ARBA" id="ARBA00019179"/>
    </source>
</evidence>
<sequence length="261" mass="29718">MEPVIEMKEQNEKEVEKVEKVEKVKKVKKDPIILQQNYNDSNLYEFGLDEAGRGSLFGGVYVACVVLPKDSSNFDGKDIKDSKKFSSKKKIMKVAEYIKEHAVAWNVSWVDESEIDKNNILESSMRGMHKCLDALFPSLGGYKDIDKCLALVDGNYFNPYSRFNNDKHCISQLPHITVEQGDSKYMAIAAASILAKTARDSYILELCQEYPELVERYGLDTNMGYGTKRHLEGIRQHGISQWHRRTFGDLCKSAAVNMVTR</sequence>
<name>A0A6C0HTQ1_9ZZZZ</name>
<evidence type="ECO:0000313" key="15">
    <source>
        <dbReference type="EMBL" id="QHT83677.1"/>
    </source>
</evidence>
<evidence type="ECO:0000256" key="13">
    <source>
        <dbReference type="ARBA" id="ARBA00023211"/>
    </source>
</evidence>
<keyword evidence="8" id="KW-0963">Cytoplasm</keyword>